<reference evidence="8 9" key="3">
    <citation type="journal article" date="2010" name="BMC Genomics">
        <title>Transcriptome sequencing and comparative analysis of cucumber flowers with different sex types.</title>
        <authorList>
            <person name="Guo S."/>
            <person name="Zheng Y."/>
            <person name="Joung J.G."/>
            <person name="Liu S."/>
            <person name="Zhang Z."/>
            <person name="Crasta O.R."/>
            <person name="Sobral B.W."/>
            <person name="Xu Y."/>
            <person name="Huang S."/>
            <person name="Fei Z."/>
        </authorList>
    </citation>
    <scope>NUCLEOTIDE SEQUENCE [LARGE SCALE GENOMIC DNA]</scope>
    <source>
        <strain evidence="9">cv. 9930</strain>
    </source>
</reference>
<gene>
    <name evidence="8" type="ORF">Csa_4G288070</name>
</gene>
<reference evidence="8 9" key="4">
    <citation type="journal article" date="2011" name="BMC Genomics">
        <title>RNA-Seq improves annotation of protein-coding genes in the cucumber genome.</title>
        <authorList>
            <person name="Li Z."/>
            <person name="Zhang Z."/>
            <person name="Yan P."/>
            <person name="Huang S."/>
            <person name="Fei Z."/>
            <person name="Lin K."/>
        </authorList>
    </citation>
    <scope>NUCLEOTIDE SEQUENCE [LARGE SCALE GENOMIC DNA]</scope>
    <source>
        <strain evidence="9">cv. 9930</strain>
    </source>
</reference>
<reference evidence="8 9" key="2">
    <citation type="journal article" date="2009" name="PLoS ONE">
        <title>An integrated genetic and cytogenetic map of the cucumber genome.</title>
        <authorList>
            <person name="Ren Y."/>
            <person name="Zhang Z."/>
            <person name="Liu J."/>
            <person name="Staub J.E."/>
            <person name="Han Y."/>
            <person name="Cheng Z."/>
            <person name="Li X."/>
            <person name="Lu J."/>
            <person name="Miao H."/>
            <person name="Kang H."/>
            <person name="Xie B."/>
            <person name="Gu X."/>
            <person name="Wang X."/>
            <person name="Du Y."/>
            <person name="Jin W."/>
            <person name="Huang S."/>
        </authorList>
    </citation>
    <scope>NUCLEOTIDE SEQUENCE [LARGE SCALE GENOMIC DNA]</scope>
    <source>
        <strain evidence="9">cv. 9930</strain>
    </source>
</reference>
<comment type="caution">
    <text evidence="5">Lacks conserved residue(s) required for the propagation of feature annotation.</text>
</comment>
<proteinExistence type="predicted"/>
<evidence type="ECO:0000256" key="2">
    <source>
        <dbReference type="ARBA" id="ARBA00022964"/>
    </source>
</evidence>
<keyword evidence="4" id="KW-0443">Lipid metabolism</keyword>
<dbReference type="STRING" id="3659.A0A0A0L1W1"/>
<dbReference type="Gene3D" id="4.10.372.10">
    <property type="entry name" value="Lipoxygenase-1, Domain 3"/>
    <property type="match status" value="1"/>
</dbReference>
<feature type="domain" description="Lipoxygenase" evidence="7">
    <location>
        <begin position="222"/>
        <end position="395"/>
    </location>
</feature>
<dbReference type="SUPFAM" id="SSF49723">
    <property type="entry name" value="Lipase/lipooxygenase domain (PLAT/LH2 domain)"/>
    <property type="match status" value="1"/>
</dbReference>
<evidence type="ECO:0000313" key="9">
    <source>
        <dbReference type="Proteomes" id="UP000029981"/>
    </source>
</evidence>
<dbReference type="EMBL" id="CM002925">
    <property type="protein sequence ID" value="KGN54136.1"/>
    <property type="molecule type" value="Genomic_DNA"/>
</dbReference>
<keyword evidence="9" id="KW-1185">Reference proteome</keyword>
<evidence type="ECO:0000256" key="5">
    <source>
        <dbReference type="PROSITE-ProRule" id="PRU00152"/>
    </source>
</evidence>
<dbReference type="eggNOG" id="ENOG502QQSP">
    <property type="taxonomic scope" value="Eukaryota"/>
</dbReference>
<organism evidence="8 9">
    <name type="scientific">Cucumis sativus</name>
    <name type="common">Cucumber</name>
    <dbReference type="NCBI Taxonomy" id="3659"/>
    <lineage>
        <taxon>Eukaryota</taxon>
        <taxon>Viridiplantae</taxon>
        <taxon>Streptophyta</taxon>
        <taxon>Embryophyta</taxon>
        <taxon>Tracheophyta</taxon>
        <taxon>Spermatophyta</taxon>
        <taxon>Magnoliopsida</taxon>
        <taxon>eudicotyledons</taxon>
        <taxon>Gunneridae</taxon>
        <taxon>Pentapetalae</taxon>
        <taxon>rosids</taxon>
        <taxon>fabids</taxon>
        <taxon>Cucurbitales</taxon>
        <taxon>Cucurbitaceae</taxon>
        <taxon>Benincaseae</taxon>
        <taxon>Cucumis</taxon>
    </lineage>
</organism>
<reference evidence="8 9" key="1">
    <citation type="journal article" date="2009" name="Nat. Genet.">
        <title>The genome of the cucumber, Cucumis sativus L.</title>
        <authorList>
            <person name="Huang S."/>
            <person name="Li R."/>
            <person name="Zhang Z."/>
            <person name="Li L."/>
            <person name="Gu X."/>
            <person name="Fan W."/>
            <person name="Lucas W.J."/>
            <person name="Wang X."/>
            <person name="Xie B."/>
            <person name="Ni P."/>
            <person name="Ren Y."/>
            <person name="Zhu H."/>
            <person name="Li J."/>
            <person name="Lin K."/>
            <person name="Jin W."/>
            <person name="Fei Z."/>
            <person name="Li G."/>
            <person name="Staub J."/>
            <person name="Kilian A."/>
            <person name="van der Vossen E.A."/>
            <person name="Wu Y."/>
            <person name="Guo J."/>
            <person name="He J."/>
            <person name="Jia Z."/>
            <person name="Ren Y."/>
            <person name="Tian G."/>
            <person name="Lu Y."/>
            <person name="Ruan J."/>
            <person name="Qian W."/>
            <person name="Wang M."/>
            <person name="Huang Q."/>
            <person name="Li B."/>
            <person name="Xuan Z."/>
            <person name="Cao J."/>
            <person name="Asan"/>
            <person name="Wu Z."/>
            <person name="Zhang J."/>
            <person name="Cai Q."/>
            <person name="Bai Y."/>
            <person name="Zhao B."/>
            <person name="Han Y."/>
            <person name="Li Y."/>
            <person name="Li X."/>
            <person name="Wang S."/>
            <person name="Shi Q."/>
            <person name="Liu S."/>
            <person name="Cho W.K."/>
            <person name="Kim J.Y."/>
            <person name="Xu Y."/>
            <person name="Heller-Uszynska K."/>
            <person name="Miao H."/>
            <person name="Cheng Z."/>
            <person name="Zhang S."/>
            <person name="Wu J."/>
            <person name="Yang Y."/>
            <person name="Kang H."/>
            <person name="Li M."/>
            <person name="Liang H."/>
            <person name="Ren X."/>
            <person name="Shi Z."/>
            <person name="Wen M."/>
            <person name="Jian M."/>
            <person name="Yang H."/>
            <person name="Zhang G."/>
            <person name="Yang Z."/>
            <person name="Chen R."/>
            <person name="Liu S."/>
            <person name="Li J."/>
            <person name="Ma L."/>
            <person name="Liu H."/>
            <person name="Zhou Y."/>
            <person name="Zhao J."/>
            <person name="Fang X."/>
            <person name="Li G."/>
            <person name="Fang L."/>
            <person name="Li Y."/>
            <person name="Liu D."/>
            <person name="Zheng H."/>
            <person name="Zhang Y."/>
            <person name="Qin N."/>
            <person name="Li Z."/>
            <person name="Yang G."/>
            <person name="Yang S."/>
            <person name="Bolund L."/>
            <person name="Kristiansen K."/>
            <person name="Zheng H."/>
            <person name="Li S."/>
            <person name="Zhang X."/>
            <person name="Yang H."/>
            <person name="Wang J."/>
            <person name="Sun R."/>
            <person name="Zhang B."/>
            <person name="Jiang S."/>
            <person name="Wang J."/>
            <person name="Du Y."/>
            <person name="Li S."/>
        </authorList>
    </citation>
    <scope>NUCLEOTIDE SEQUENCE [LARGE SCALE GENOMIC DNA]</scope>
    <source>
        <strain evidence="9">cv. 9930</strain>
    </source>
</reference>
<dbReference type="PROSITE" id="PS51393">
    <property type="entry name" value="LIPOXYGENASE_3"/>
    <property type="match status" value="1"/>
</dbReference>
<dbReference type="InterPro" id="IPR000907">
    <property type="entry name" value="LipOase"/>
</dbReference>
<keyword evidence="1" id="KW-0479">Metal-binding</keyword>
<keyword evidence="3" id="KW-0560">Oxidoreductase</keyword>
<name>A0A0A0L1W1_CUCSA</name>
<evidence type="ECO:0000256" key="3">
    <source>
        <dbReference type="ARBA" id="ARBA00023002"/>
    </source>
</evidence>
<dbReference type="Gene3D" id="2.60.60.20">
    <property type="entry name" value="PLAT/LH2 domain"/>
    <property type="match status" value="1"/>
</dbReference>
<evidence type="ECO:0000259" key="7">
    <source>
        <dbReference type="PROSITE" id="PS51393"/>
    </source>
</evidence>
<dbReference type="InterPro" id="IPR013819">
    <property type="entry name" value="LipOase_C"/>
</dbReference>
<evidence type="ECO:0000313" key="8">
    <source>
        <dbReference type="EMBL" id="KGN54136.1"/>
    </source>
</evidence>
<dbReference type="PROSITE" id="PS50095">
    <property type="entry name" value="PLAT"/>
    <property type="match status" value="1"/>
</dbReference>
<dbReference type="InterPro" id="IPR027433">
    <property type="entry name" value="Lipoxygenase_dom_3"/>
</dbReference>
<dbReference type="PANTHER" id="PTHR11771">
    <property type="entry name" value="LIPOXYGENASE"/>
    <property type="match status" value="1"/>
</dbReference>
<dbReference type="Pfam" id="PF00305">
    <property type="entry name" value="Lipoxygenase"/>
    <property type="match status" value="1"/>
</dbReference>
<dbReference type="Gramene" id="KGN54136">
    <property type="protein sequence ID" value="KGN54136"/>
    <property type="gene ID" value="Csa_4G288070"/>
</dbReference>
<evidence type="ECO:0000256" key="1">
    <source>
        <dbReference type="ARBA" id="ARBA00022723"/>
    </source>
</evidence>
<sequence>MLKSLGCGSSTQVASATLCHLWRSSSHSGALFQPYPNDINLKKQLMRGKKSKNNGGLRLVSGGGIIKAALAISAEPTTTVITKVIVKKITGVTSSSNLTNGSQPPQKLLQLGFASTLLDPRTGSEKPPITVQAKLISENEVEEIYEASLEISSNFGEIGAVIVENHNEKEMYIKEVNLNGLASGPLTVSCKSWVQPQTLVPTQKRVFFTNKVMLNPFLDHHPHSEQRATGSIYVPRDEAFSDIKSKEFTADKFSAFLRTFIPRLQVHFDPNIGFPNFKAIDALFDVDGFNLSLPDSTSFKDLLPWIFKTIYEIEEFKFRFQPPVPMDGDKFFWLRDEEFARQTLAGPNPCSIQLVKEWPLSSQLDPKVYGPPEAAFNTEMIDQEIGSMTVYERIS</sequence>
<protein>
    <recommendedName>
        <fullName evidence="10">Lipoxygenase domain-containing protein</fullName>
    </recommendedName>
</protein>
<evidence type="ECO:0000259" key="6">
    <source>
        <dbReference type="PROSITE" id="PS50095"/>
    </source>
</evidence>
<accession>A0A0A0L1W1</accession>
<dbReference type="GO" id="GO:0016702">
    <property type="term" value="F:oxidoreductase activity, acting on single donors with incorporation of molecular oxygen, incorporation of two atoms of oxygen"/>
    <property type="evidence" value="ECO:0007669"/>
    <property type="project" value="InterPro"/>
</dbReference>
<evidence type="ECO:0000256" key="4">
    <source>
        <dbReference type="ARBA" id="ARBA00023098"/>
    </source>
</evidence>
<feature type="domain" description="PLAT" evidence="6">
    <location>
        <begin position="85"/>
        <end position="208"/>
    </location>
</feature>
<dbReference type="AlphaFoldDB" id="A0A0A0L1W1"/>
<dbReference type="InterPro" id="IPR001024">
    <property type="entry name" value="PLAT/LH2_dom"/>
</dbReference>
<dbReference type="InterPro" id="IPR036392">
    <property type="entry name" value="PLAT/LH2_dom_sf"/>
</dbReference>
<dbReference type="GO" id="GO:0034440">
    <property type="term" value="P:lipid oxidation"/>
    <property type="evidence" value="ECO:0007669"/>
    <property type="project" value="InterPro"/>
</dbReference>
<dbReference type="InterPro" id="IPR036226">
    <property type="entry name" value="LipOase_C_sf"/>
</dbReference>
<dbReference type="SUPFAM" id="SSF48484">
    <property type="entry name" value="Lipoxigenase"/>
    <property type="match status" value="1"/>
</dbReference>
<dbReference type="GO" id="GO:0046872">
    <property type="term" value="F:metal ion binding"/>
    <property type="evidence" value="ECO:0007669"/>
    <property type="project" value="UniProtKB-KW"/>
</dbReference>
<dbReference type="Proteomes" id="UP000029981">
    <property type="component" value="Chromosome 4"/>
</dbReference>
<dbReference type="SMART" id="SM00308">
    <property type="entry name" value="LH2"/>
    <property type="match status" value="1"/>
</dbReference>
<dbReference type="Gene3D" id="3.10.450.60">
    <property type="match status" value="1"/>
</dbReference>
<evidence type="ECO:0008006" key="10">
    <source>
        <dbReference type="Google" id="ProtNLM"/>
    </source>
</evidence>
<keyword evidence="2" id="KW-0223">Dioxygenase</keyword>